<keyword evidence="1" id="KW-0175">Coiled coil</keyword>
<dbReference type="Pfam" id="PF12770">
    <property type="entry name" value="CHAT"/>
    <property type="match status" value="1"/>
</dbReference>
<gene>
    <name evidence="3" type="ORF">ACFW88_08190</name>
</gene>
<evidence type="ECO:0000313" key="4">
    <source>
        <dbReference type="Proteomes" id="UP001599756"/>
    </source>
</evidence>
<proteinExistence type="predicted"/>
<name>A0ABW6H1P8_9ACTN</name>
<protein>
    <submittedName>
        <fullName evidence="3">CHAT domain-containing protein</fullName>
    </submittedName>
</protein>
<reference evidence="3 4" key="1">
    <citation type="submission" date="2024-09" db="EMBL/GenBank/DDBJ databases">
        <title>The Natural Products Discovery Center: Release of the First 8490 Sequenced Strains for Exploring Actinobacteria Biosynthetic Diversity.</title>
        <authorList>
            <person name="Kalkreuter E."/>
            <person name="Kautsar S.A."/>
            <person name="Yang D."/>
            <person name="Bader C.D."/>
            <person name="Teijaro C.N."/>
            <person name="Fluegel L."/>
            <person name="Davis C.M."/>
            <person name="Simpson J.R."/>
            <person name="Lauterbach L."/>
            <person name="Steele A.D."/>
            <person name="Gui C."/>
            <person name="Meng S."/>
            <person name="Li G."/>
            <person name="Viehrig K."/>
            <person name="Ye F."/>
            <person name="Su P."/>
            <person name="Kiefer A.F."/>
            <person name="Nichols A."/>
            <person name="Cepeda A.J."/>
            <person name="Yan W."/>
            <person name="Fan B."/>
            <person name="Jiang Y."/>
            <person name="Adhikari A."/>
            <person name="Zheng C.-J."/>
            <person name="Schuster L."/>
            <person name="Cowan T.M."/>
            <person name="Smanski M.J."/>
            <person name="Chevrette M.G."/>
            <person name="De Carvalho L.P.S."/>
            <person name="Shen B."/>
        </authorList>
    </citation>
    <scope>NUCLEOTIDE SEQUENCE [LARGE SCALE GENOMIC DNA]</scope>
    <source>
        <strain evidence="3 4">NPDC059500</strain>
    </source>
</reference>
<organism evidence="3 4">
    <name type="scientific">Streptomyces anandii</name>
    <dbReference type="NCBI Taxonomy" id="285454"/>
    <lineage>
        <taxon>Bacteria</taxon>
        <taxon>Bacillati</taxon>
        <taxon>Actinomycetota</taxon>
        <taxon>Actinomycetes</taxon>
        <taxon>Kitasatosporales</taxon>
        <taxon>Streptomycetaceae</taxon>
        <taxon>Streptomyces</taxon>
    </lineage>
</organism>
<sequence length="952" mass="103910">MRDSLFRIRTTWVDSLTAQVCHELGPAPGRYDMFPSWVADEPLALAALLARIAVEDIRGSSPQAISDHLRSTALVDAGVPGPVVAEDLVMPVLRTIRKRGVPWQRWWDVAGFHVLLIELWAGRRLSTQSAETVREELTSVWCLRAQDLETVLSNAADPYASLPPDLLHGSATGRASASLQALVSGGGVKITRTEDVLRARPGLTDRPDLAEVAKRLHRRNDLESALDRIRNPSPELLAGLREDLDAWDAQMGRVMSHLTAYELALMGSETGDDRYAEECLVAGRYFYKAPLLADDALLWESKASDLSASVPDWMIEEIVTCGTRFFHTQAGPHPVWLATAETDAHLAAMQALMEPGARHGFGIEDYGDGLRIWLVFPTPPGDPGPPMRAPYIYSLAWVEHAWELLHLATVGYARLSVVRFVGDGELRAVGSIWLALPEELRPLCKEAAIAALRRLVGDETQTIKQMMAGEGVDQAATVAFWSCETAKGEDIQDELALASDTAEYRHFMSAARRLAGVRARQASYLLDGEDVREVNVELKTAAEERQRAREILRATANRGQVRAGSSSEADMLLLGEQTVFVHLINRYGALQLAAGRTRAGRAHFELVSCEEISLGHFPEVVSEWAKQPQDDPGRMWYHFLGQALAECTELAEAIAEMMARHDFRRLMLSPAAPLELLPFHAATLHAPRTVTLSDLFDHVAYAPTARLATAIKRSQRQPAAVEVLVVAHSGDGVPGFESIGGPLCEADLIADLHDHAEVLAQDEATPDRALEAMARARVVHVASHGLTHLNRWAAGLVLQGSSLGSATLTTSRILAEGAFGSVDLVVLNACRTGMHEGTGRTVQTLRSLESAFLARGAKAVVSTLWEITDLQGVVFSAVLHAYLGAGVDPHTAFTDTTRYLRAGQWQWGIQGGPLLSAESAIDSVLPDWRSRLDQQAVENPLFWAAFKITGAV</sequence>
<feature type="domain" description="CHAT" evidence="2">
    <location>
        <begin position="650"/>
        <end position="950"/>
    </location>
</feature>
<evidence type="ECO:0000256" key="1">
    <source>
        <dbReference type="SAM" id="Coils"/>
    </source>
</evidence>
<dbReference type="Proteomes" id="UP001599756">
    <property type="component" value="Unassembled WGS sequence"/>
</dbReference>
<dbReference type="InterPro" id="IPR024983">
    <property type="entry name" value="CHAT_dom"/>
</dbReference>
<accession>A0ABW6H1P8</accession>
<evidence type="ECO:0000313" key="3">
    <source>
        <dbReference type="EMBL" id="MFE1750502.1"/>
    </source>
</evidence>
<dbReference type="RefSeq" id="WP_381840340.1">
    <property type="nucleotide sequence ID" value="NZ_JBHYTS010000009.1"/>
</dbReference>
<comment type="caution">
    <text evidence="3">The sequence shown here is derived from an EMBL/GenBank/DDBJ whole genome shotgun (WGS) entry which is preliminary data.</text>
</comment>
<keyword evidence="4" id="KW-1185">Reference proteome</keyword>
<feature type="coiled-coil region" evidence="1">
    <location>
        <begin position="531"/>
        <end position="558"/>
    </location>
</feature>
<evidence type="ECO:0000259" key="2">
    <source>
        <dbReference type="Pfam" id="PF12770"/>
    </source>
</evidence>
<dbReference type="EMBL" id="JBHYTS010000009">
    <property type="protein sequence ID" value="MFE1750502.1"/>
    <property type="molecule type" value="Genomic_DNA"/>
</dbReference>